<dbReference type="InterPro" id="IPR000089">
    <property type="entry name" value="Biotin_lipoyl"/>
</dbReference>
<keyword evidence="16" id="KW-1185">Reference proteome</keyword>
<evidence type="ECO:0000256" key="4">
    <source>
        <dbReference type="ARBA" id="ARBA00022598"/>
    </source>
</evidence>
<keyword evidence="6 8" id="KW-0067">ATP-binding</keyword>
<dbReference type="InterPro" id="IPR051602">
    <property type="entry name" value="ACC_Biotin_Carboxylase"/>
</dbReference>
<dbReference type="PROSITE" id="PS00867">
    <property type="entry name" value="CPSASE_2"/>
    <property type="match status" value="1"/>
</dbReference>
<dbReference type="PROSITE" id="PS50980">
    <property type="entry name" value="COA_CT_NTER"/>
    <property type="match status" value="1"/>
</dbReference>
<dbReference type="InterPro" id="IPR011762">
    <property type="entry name" value="COA_CT_N"/>
</dbReference>
<dbReference type="SUPFAM" id="SSF51246">
    <property type="entry name" value="Rudiment single hybrid motif"/>
    <property type="match status" value="1"/>
</dbReference>
<evidence type="ECO:0000259" key="10">
    <source>
        <dbReference type="PROSITE" id="PS50968"/>
    </source>
</evidence>
<dbReference type="GO" id="GO:0016740">
    <property type="term" value="F:transferase activity"/>
    <property type="evidence" value="ECO:0007669"/>
    <property type="project" value="UniProtKB-KW"/>
</dbReference>
<dbReference type="Pfam" id="PF00289">
    <property type="entry name" value="Biotin_carb_N"/>
    <property type="match status" value="1"/>
</dbReference>
<evidence type="ECO:0000256" key="3">
    <source>
        <dbReference type="ARBA" id="ARBA00013058"/>
    </source>
</evidence>
<dbReference type="Gene3D" id="3.90.226.10">
    <property type="entry name" value="2-enoyl-CoA Hydratase, Chain A, domain 1"/>
    <property type="match status" value="2"/>
</dbReference>
<evidence type="ECO:0000259" key="14">
    <source>
        <dbReference type="PROSITE" id="PS50989"/>
    </source>
</evidence>
<dbReference type="SUPFAM" id="SSF52440">
    <property type="entry name" value="PreATP-grasp domain"/>
    <property type="match status" value="1"/>
</dbReference>
<dbReference type="Gene3D" id="2.40.50.100">
    <property type="match status" value="1"/>
</dbReference>
<dbReference type="Pfam" id="PF02786">
    <property type="entry name" value="CPSase_L_D2"/>
    <property type="match status" value="1"/>
</dbReference>
<dbReference type="InterPro" id="IPR005481">
    <property type="entry name" value="BC-like_N"/>
</dbReference>
<dbReference type="SMART" id="SM00878">
    <property type="entry name" value="Biotin_carb_C"/>
    <property type="match status" value="1"/>
</dbReference>
<dbReference type="Pfam" id="PF02785">
    <property type="entry name" value="Biotin_carb_C"/>
    <property type="match status" value="1"/>
</dbReference>
<dbReference type="InterPro" id="IPR034733">
    <property type="entry name" value="AcCoA_carboxyl_beta"/>
</dbReference>
<keyword evidence="4" id="KW-0436">Ligase</keyword>
<protein>
    <recommendedName>
        <fullName evidence="3">acetyl-CoA carboxylase</fullName>
        <ecNumber evidence="3">6.4.1.2</ecNumber>
    </recommendedName>
</protein>
<dbReference type="EC" id="6.4.1.2" evidence="3"/>
<dbReference type="Gene3D" id="3.30.470.20">
    <property type="entry name" value="ATP-grasp fold, B domain"/>
    <property type="match status" value="1"/>
</dbReference>
<dbReference type="PANTHER" id="PTHR48095:SF5">
    <property type="entry name" value="BLL7292 PROTEIN"/>
    <property type="match status" value="1"/>
</dbReference>
<dbReference type="InterPro" id="IPR011761">
    <property type="entry name" value="ATP-grasp"/>
</dbReference>
<dbReference type="AlphaFoldDB" id="A0AAJ6HMT3"/>
<feature type="compositionally biased region" description="Basic and acidic residues" evidence="9">
    <location>
        <begin position="594"/>
        <end position="606"/>
    </location>
</feature>
<evidence type="ECO:0000256" key="9">
    <source>
        <dbReference type="SAM" id="MobiDB-lite"/>
    </source>
</evidence>
<dbReference type="PANTHER" id="PTHR48095">
    <property type="entry name" value="PYRUVATE CARBOXYLASE SUBUNIT A"/>
    <property type="match status" value="1"/>
</dbReference>
<evidence type="ECO:0000313" key="16">
    <source>
        <dbReference type="Proteomes" id="UP001235874"/>
    </source>
</evidence>
<evidence type="ECO:0000256" key="5">
    <source>
        <dbReference type="ARBA" id="ARBA00022741"/>
    </source>
</evidence>
<keyword evidence="15" id="KW-0808">Transferase</keyword>
<gene>
    <name evidence="15" type="ORF">Q3V37_19085</name>
</gene>
<dbReference type="GO" id="GO:0005524">
    <property type="term" value="F:ATP binding"/>
    <property type="evidence" value="ECO:0007669"/>
    <property type="project" value="UniProtKB-UniRule"/>
</dbReference>
<reference evidence="15 16" key="1">
    <citation type="submission" date="2023-07" db="EMBL/GenBank/DDBJ databases">
        <title>Micromonospora profundi TRM 95458 converts glycerol to a new osmotic compound.</title>
        <authorList>
            <person name="Lu D."/>
        </authorList>
    </citation>
    <scope>NUCLEOTIDE SEQUENCE [LARGE SCALE GENOMIC DNA]</scope>
    <source>
        <strain evidence="15 16">TRM95458</strain>
    </source>
</reference>
<evidence type="ECO:0000256" key="7">
    <source>
        <dbReference type="ARBA" id="ARBA00023268"/>
    </source>
</evidence>
<sequence>MGDKAEELTVGIYPDRVLVANRGEVAVRVLRTLADLAVPSVTVYAADDDRCLHVRRADQAVPLPCAGVGAYLDHNALIEAAHAAGATAVHPGWGFLSENAEFARRCAEAGLVFVGPAPQVLRVLGDKTAARAAAESAGIPVVPATGPATLDEAAKFLAGAPEGIMLKAVAGGGGRGMRPVTDPADLAAAFERCRSEALGAFGDGTLYAEHLLTGRRHIEVQIVGDGTGAAVALGDRDCSLQRRRQKVVELAPAPGLTAGLRDAVHDAAVRLAAGLGYRGVGTVEFLVGTDDFVFLEANPRLQVEHTVTEQVFDVDLVEIQLRLAAGASLADIGLDGPAPKPAGTAIQLRVTTETVRPDGGSLPATGVLTAFDPPAGRGVRTDTHGYAGYRVGTGYDSLLAKVVVHEPSGDPSVLRRKASRALAEFRVEGVDTNLGVLGRLLEHPEVTDGTATTAFLDEHAAGLATAPAREPLWFPGADVDPAAAPEPEQATDGIAVRAPMEATVIAVPAAEGDQVTATSVLVVLEAMKMEHQVVAGASGVVDRLPVAVGQTVHPGTLLASLLAGEVAATTVDTVAEADPDLIRPDLRRVLDRQHKTRDEARPDAVAKRHGRGHRTARENLDDLCDAGTFSEYGSLVLAGQRARRSLDDLIDRTPADGLVAGVGQINRTGCVAMAYDYTVLAGTQGYNGHRKKDRLFELAERNRWPVVMFAEGGGGRPGDTENPGVANLDTRAFALLARLSGLVPTVSVVTGKCFAGNAALVACSDFIVATPDANIGMAGPAMIEGGGLGVYRPEEIGPTAVHAVNGVVDLVVPDDAAAVRATRQYLSYFQGRLDTWEEPDQRALRHAVPENRRRTYDVRTVIDTLADRDSVLELRREHGVGMITALIRVAGRPVGLIANNPRHLGGAIDAEGGSKAARFMELCDAFDLPIVSLCDTPGFMVGPAAEESAQVRHFGRMFLAGASLTVPMVTVVLRKGYGLGAQAMARGGFYEPELTVSWPTGEFGGMGLEGAVRLGYRKELDAVNDPDEREALYQRLVAQMYERGSALNIASVFEVDDVIDPAQTRNRIVGVLETAPPPAPRSGKKRPLVPAW</sequence>
<dbReference type="Pfam" id="PF00364">
    <property type="entry name" value="Biotin_lipoyl"/>
    <property type="match status" value="1"/>
</dbReference>
<dbReference type="KEGG" id="mprn:Q3V37_19085"/>
<name>A0AAJ6HMT3_9ACTN</name>
<dbReference type="InterPro" id="IPR011764">
    <property type="entry name" value="Biotin_carboxylation_dom"/>
</dbReference>
<dbReference type="InterPro" id="IPR016185">
    <property type="entry name" value="PreATP-grasp_dom_sf"/>
</dbReference>
<accession>A0AAJ6HMT3</accession>
<evidence type="ECO:0000259" key="12">
    <source>
        <dbReference type="PROSITE" id="PS50979"/>
    </source>
</evidence>
<proteinExistence type="predicted"/>
<dbReference type="SUPFAM" id="SSF56059">
    <property type="entry name" value="Glutathione synthetase ATP-binding domain-like"/>
    <property type="match status" value="1"/>
</dbReference>
<dbReference type="RefSeq" id="WP_306270966.1">
    <property type="nucleotide sequence ID" value="NZ_CP130472.1"/>
</dbReference>
<feature type="domain" description="CoA carboxyltransferase N-terminal" evidence="13">
    <location>
        <begin position="579"/>
        <end position="841"/>
    </location>
</feature>
<feature type="domain" description="CoA carboxyltransferase C-terminal" evidence="14">
    <location>
        <begin position="835"/>
        <end position="1074"/>
    </location>
</feature>
<dbReference type="PROSITE" id="PS50989">
    <property type="entry name" value="COA_CT_CTER"/>
    <property type="match status" value="1"/>
</dbReference>
<comment type="pathway">
    <text evidence="2">Lipid metabolism; malonyl-CoA biosynthesis; malonyl-CoA from acetyl-CoA: step 1/1.</text>
</comment>
<feature type="domain" description="Lipoyl-binding" evidence="10">
    <location>
        <begin position="489"/>
        <end position="562"/>
    </location>
</feature>
<dbReference type="InterPro" id="IPR029045">
    <property type="entry name" value="ClpP/crotonase-like_dom_sf"/>
</dbReference>
<dbReference type="PROSITE" id="PS50979">
    <property type="entry name" value="BC"/>
    <property type="match status" value="1"/>
</dbReference>
<dbReference type="Pfam" id="PF01039">
    <property type="entry name" value="Carboxyl_trans"/>
    <property type="match status" value="1"/>
</dbReference>
<dbReference type="SUPFAM" id="SSF51230">
    <property type="entry name" value="Single hybrid motif"/>
    <property type="match status" value="1"/>
</dbReference>
<evidence type="ECO:0000256" key="1">
    <source>
        <dbReference type="ARBA" id="ARBA00001953"/>
    </source>
</evidence>
<dbReference type="InterPro" id="IPR011053">
    <property type="entry name" value="Single_hybrid_motif"/>
</dbReference>
<dbReference type="InterPro" id="IPR011763">
    <property type="entry name" value="COA_CT_C"/>
</dbReference>
<dbReference type="InterPro" id="IPR005479">
    <property type="entry name" value="CPAse_ATP-bd"/>
</dbReference>
<evidence type="ECO:0000313" key="15">
    <source>
        <dbReference type="EMBL" id="WLS43506.1"/>
    </source>
</evidence>
<organism evidence="15 16">
    <name type="scientific">Micromonospora profundi</name>
    <dbReference type="NCBI Taxonomy" id="1420889"/>
    <lineage>
        <taxon>Bacteria</taxon>
        <taxon>Bacillati</taxon>
        <taxon>Actinomycetota</taxon>
        <taxon>Actinomycetes</taxon>
        <taxon>Micromonosporales</taxon>
        <taxon>Micromonosporaceae</taxon>
        <taxon>Micromonospora</taxon>
    </lineage>
</organism>
<feature type="domain" description="ATP-grasp" evidence="11">
    <location>
        <begin position="131"/>
        <end position="325"/>
    </location>
</feature>
<evidence type="ECO:0000259" key="13">
    <source>
        <dbReference type="PROSITE" id="PS50980"/>
    </source>
</evidence>
<evidence type="ECO:0000256" key="8">
    <source>
        <dbReference type="PROSITE-ProRule" id="PRU00409"/>
    </source>
</evidence>
<comment type="cofactor">
    <cofactor evidence="1">
        <name>biotin</name>
        <dbReference type="ChEBI" id="CHEBI:57586"/>
    </cofactor>
</comment>
<dbReference type="GO" id="GO:0046872">
    <property type="term" value="F:metal ion binding"/>
    <property type="evidence" value="ECO:0007669"/>
    <property type="project" value="InterPro"/>
</dbReference>
<dbReference type="SUPFAM" id="SSF52096">
    <property type="entry name" value="ClpP/crotonase"/>
    <property type="match status" value="2"/>
</dbReference>
<dbReference type="PROSITE" id="PS50968">
    <property type="entry name" value="BIOTINYL_LIPOYL"/>
    <property type="match status" value="1"/>
</dbReference>
<keyword evidence="7" id="KW-0511">Multifunctional enzyme</keyword>
<feature type="region of interest" description="Disordered" evidence="9">
    <location>
        <begin position="594"/>
        <end position="613"/>
    </location>
</feature>
<dbReference type="EMBL" id="CP130472">
    <property type="protein sequence ID" value="WLS43506.1"/>
    <property type="molecule type" value="Genomic_DNA"/>
</dbReference>
<dbReference type="Proteomes" id="UP001235874">
    <property type="component" value="Chromosome"/>
</dbReference>
<dbReference type="GO" id="GO:0003989">
    <property type="term" value="F:acetyl-CoA carboxylase activity"/>
    <property type="evidence" value="ECO:0007669"/>
    <property type="project" value="UniProtKB-EC"/>
</dbReference>
<dbReference type="CDD" id="cd06850">
    <property type="entry name" value="biotinyl_domain"/>
    <property type="match status" value="1"/>
</dbReference>
<dbReference type="PROSITE" id="PS50975">
    <property type="entry name" value="ATP_GRASP"/>
    <property type="match status" value="1"/>
</dbReference>
<dbReference type="InterPro" id="IPR005482">
    <property type="entry name" value="Biotin_COase_C"/>
</dbReference>
<feature type="domain" description="Biotin carboxylation" evidence="12">
    <location>
        <begin position="13"/>
        <end position="461"/>
    </location>
</feature>
<keyword evidence="5 8" id="KW-0547">Nucleotide-binding</keyword>
<evidence type="ECO:0000256" key="2">
    <source>
        <dbReference type="ARBA" id="ARBA00004956"/>
    </source>
</evidence>
<dbReference type="InterPro" id="IPR011054">
    <property type="entry name" value="Rudment_hybrid_motif"/>
</dbReference>
<evidence type="ECO:0000259" key="11">
    <source>
        <dbReference type="PROSITE" id="PS50975"/>
    </source>
</evidence>
<evidence type="ECO:0000256" key="6">
    <source>
        <dbReference type="ARBA" id="ARBA00022840"/>
    </source>
</evidence>